<dbReference type="EMBL" id="CM042049">
    <property type="protein sequence ID" value="KAI3746600.1"/>
    <property type="molecule type" value="Genomic_DNA"/>
</dbReference>
<reference evidence="2" key="1">
    <citation type="journal article" date="2022" name="Mol. Ecol. Resour.">
        <title>The genomes of chicory, endive, great burdock and yacon provide insights into Asteraceae palaeo-polyploidization history and plant inulin production.</title>
        <authorList>
            <person name="Fan W."/>
            <person name="Wang S."/>
            <person name="Wang H."/>
            <person name="Wang A."/>
            <person name="Jiang F."/>
            <person name="Liu H."/>
            <person name="Zhao H."/>
            <person name="Xu D."/>
            <person name="Zhang Y."/>
        </authorList>
    </citation>
    <scope>NUCLEOTIDE SEQUENCE [LARGE SCALE GENOMIC DNA]</scope>
    <source>
        <strain evidence="2">cv. Niubang</strain>
    </source>
</reference>
<sequence>MVANETKDGLYALALQKEEKYKEYGFGSDETDSPLPHTFPLGFVSLLFRSTSGMNDLVYLRVSYGDKPSFRFSKWLNQCESEAASLRLLDSLTALKDLIYAFKKDRHFVFDALTKARYFCVILWERLGKAAVLNVESSSFSWDKLSSLHHTEHSCSNDSEDDKNKELEARVIHNCNSEWLKIKEAAEKARGSRC</sequence>
<keyword evidence="2" id="KW-1185">Reference proteome</keyword>
<organism evidence="1 2">
    <name type="scientific">Arctium lappa</name>
    <name type="common">Greater burdock</name>
    <name type="synonym">Lappa major</name>
    <dbReference type="NCBI Taxonomy" id="4217"/>
    <lineage>
        <taxon>Eukaryota</taxon>
        <taxon>Viridiplantae</taxon>
        <taxon>Streptophyta</taxon>
        <taxon>Embryophyta</taxon>
        <taxon>Tracheophyta</taxon>
        <taxon>Spermatophyta</taxon>
        <taxon>Magnoliopsida</taxon>
        <taxon>eudicotyledons</taxon>
        <taxon>Gunneridae</taxon>
        <taxon>Pentapetalae</taxon>
        <taxon>asterids</taxon>
        <taxon>campanulids</taxon>
        <taxon>Asterales</taxon>
        <taxon>Asteraceae</taxon>
        <taxon>Carduoideae</taxon>
        <taxon>Cardueae</taxon>
        <taxon>Arctiinae</taxon>
        <taxon>Arctium</taxon>
    </lineage>
</organism>
<evidence type="ECO:0000313" key="1">
    <source>
        <dbReference type="EMBL" id="KAI3746600.1"/>
    </source>
</evidence>
<evidence type="ECO:0000313" key="2">
    <source>
        <dbReference type="Proteomes" id="UP001055879"/>
    </source>
</evidence>
<protein>
    <submittedName>
        <fullName evidence="1">Uncharacterized protein</fullName>
    </submittedName>
</protein>
<dbReference type="Proteomes" id="UP001055879">
    <property type="component" value="Linkage Group LG03"/>
</dbReference>
<comment type="caution">
    <text evidence="1">The sequence shown here is derived from an EMBL/GenBank/DDBJ whole genome shotgun (WGS) entry which is preliminary data.</text>
</comment>
<reference evidence="1 2" key="2">
    <citation type="journal article" date="2022" name="Mol. Ecol. Resour.">
        <title>The genomes of chicory, endive, great burdock and yacon provide insights into Asteraceae paleo-polyploidization history and plant inulin production.</title>
        <authorList>
            <person name="Fan W."/>
            <person name="Wang S."/>
            <person name="Wang H."/>
            <person name="Wang A."/>
            <person name="Jiang F."/>
            <person name="Liu H."/>
            <person name="Zhao H."/>
            <person name="Xu D."/>
            <person name="Zhang Y."/>
        </authorList>
    </citation>
    <scope>NUCLEOTIDE SEQUENCE [LARGE SCALE GENOMIC DNA]</scope>
    <source>
        <strain evidence="2">cv. Niubang</strain>
    </source>
</reference>
<proteinExistence type="predicted"/>
<accession>A0ACB9DJD2</accession>
<name>A0ACB9DJD2_ARCLA</name>
<gene>
    <name evidence="1" type="ORF">L6452_09037</name>
</gene>